<dbReference type="PROSITE" id="PS51257">
    <property type="entry name" value="PROKAR_LIPOPROTEIN"/>
    <property type="match status" value="1"/>
</dbReference>
<dbReference type="RefSeq" id="WP_184836665.1">
    <property type="nucleotide sequence ID" value="NZ_BAAAVN010000003.1"/>
</dbReference>
<evidence type="ECO:0000256" key="4">
    <source>
        <dbReference type="ARBA" id="ARBA00022729"/>
    </source>
</evidence>
<dbReference type="EMBL" id="JACHNF010000001">
    <property type="protein sequence ID" value="MBB5980714.1"/>
    <property type="molecule type" value="Genomic_DNA"/>
</dbReference>
<sequence length="334" mass="35699">MRPLVFLAVLLLALTGCGSGADEAPQAAADQGSGFPVTIKNKYGDTVVKEAPKRIVTVGLVEQDAMLALGVVPVATTEWFGEKPGALFPWAKAKLGDAALPQVLSEKDGLQFEKIAALRPDLIVGLYSGISADDYKKLTAIAPTVAQPVGVPDYGVSWQVVARTVGQAVGKARQADDLVRGIEQRFAEVRSKHPEFKGKSALIASPYEGFFVFGSQDPRSRLLTDFGFTLPAGLDKVIGDKFGGNLSAERITLLDQEVLLWFPSKGGTAKLKADPLYRNLKVRTERRDVFVEENYDDPLYGAISFVSVLSLPIVLDDLVPKLAAAADGNPATTG</sequence>
<dbReference type="Gene3D" id="3.40.50.1980">
    <property type="entry name" value="Nitrogenase molybdenum iron protein domain"/>
    <property type="match status" value="2"/>
</dbReference>
<feature type="chain" id="PRO_5032272939" evidence="5">
    <location>
        <begin position="22"/>
        <end position="334"/>
    </location>
</feature>
<name>A0A841DNM1_9ACTN</name>
<evidence type="ECO:0000259" key="6">
    <source>
        <dbReference type="PROSITE" id="PS50983"/>
    </source>
</evidence>
<keyword evidence="4 5" id="KW-0732">Signal</keyword>
<comment type="similarity">
    <text evidence="2">Belongs to the bacterial solute-binding protein 8 family.</text>
</comment>
<evidence type="ECO:0000313" key="8">
    <source>
        <dbReference type="Proteomes" id="UP000558997"/>
    </source>
</evidence>
<evidence type="ECO:0000256" key="3">
    <source>
        <dbReference type="ARBA" id="ARBA00022448"/>
    </source>
</evidence>
<keyword evidence="3" id="KW-0813">Transport</keyword>
<dbReference type="GO" id="GO:0030288">
    <property type="term" value="C:outer membrane-bounded periplasmic space"/>
    <property type="evidence" value="ECO:0007669"/>
    <property type="project" value="TreeGrafter"/>
</dbReference>
<dbReference type="PANTHER" id="PTHR30532:SF24">
    <property type="entry name" value="FERRIC ENTEROBACTIN-BINDING PERIPLASMIC PROTEIN FEPB"/>
    <property type="match status" value="1"/>
</dbReference>
<dbReference type="InterPro" id="IPR051313">
    <property type="entry name" value="Bact_iron-sidero_bind"/>
</dbReference>
<feature type="signal peptide" evidence="5">
    <location>
        <begin position="1"/>
        <end position="21"/>
    </location>
</feature>
<reference evidence="7 8" key="1">
    <citation type="submission" date="2020-08" db="EMBL/GenBank/DDBJ databases">
        <title>Sequencing the genomes of 1000 actinobacteria strains.</title>
        <authorList>
            <person name="Klenk H.-P."/>
        </authorList>
    </citation>
    <scope>NUCLEOTIDE SEQUENCE [LARGE SCALE GENOMIC DNA]</scope>
    <source>
        <strain evidence="7 8">DSM 17294</strain>
    </source>
</reference>
<evidence type="ECO:0000256" key="2">
    <source>
        <dbReference type="ARBA" id="ARBA00008814"/>
    </source>
</evidence>
<evidence type="ECO:0000256" key="5">
    <source>
        <dbReference type="SAM" id="SignalP"/>
    </source>
</evidence>
<dbReference type="GO" id="GO:1901678">
    <property type="term" value="P:iron coordination entity transport"/>
    <property type="evidence" value="ECO:0007669"/>
    <property type="project" value="UniProtKB-ARBA"/>
</dbReference>
<evidence type="ECO:0000313" key="7">
    <source>
        <dbReference type="EMBL" id="MBB5980714.1"/>
    </source>
</evidence>
<dbReference type="PROSITE" id="PS50983">
    <property type="entry name" value="FE_B12_PBP"/>
    <property type="match status" value="1"/>
</dbReference>
<dbReference type="PANTHER" id="PTHR30532">
    <property type="entry name" value="IRON III DICITRATE-BINDING PERIPLASMIC PROTEIN"/>
    <property type="match status" value="1"/>
</dbReference>
<dbReference type="CDD" id="cd01146">
    <property type="entry name" value="FhuD"/>
    <property type="match status" value="1"/>
</dbReference>
<feature type="domain" description="Fe/B12 periplasmic-binding" evidence="6">
    <location>
        <begin position="54"/>
        <end position="326"/>
    </location>
</feature>
<dbReference type="SUPFAM" id="SSF53807">
    <property type="entry name" value="Helical backbone' metal receptor"/>
    <property type="match status" value="1"/>
</dbReference>
<dbReference type="AlphaFoldDB" id="A0A841DNM1"/>
<comment type="subcellular location">
    <subcellularLocation>
        <location evidence="1">Cell envelope</location>
    </subcellularLocation>
</comment>
<proteinExistence type="inferred from homology"/>
<protein>
    <submittedName>
        <fullName evidence="7">Iron complex transport system substrate-binding protein</fullName>
    </submittedName>
</protein>
<organism evidence="7 8">
    <name type="scientific">Kribbella solani</name>
    <dbReference type="NCBI Taxonomy" id="236067"/>
    <lineage>
        <taxon>Bacteria</taxon>
        <taxon>Bacillati</taxon>
        <taxon>Actinomycetota</taxon>
        <taxon>Actinomycetes</taxon>
        <taxon>Propionibacteriales</taxon>
        <taxon>Kribbellaceae</taxon>
        <taxon>Kribbella</taxon>
    </lineage>
</organism>
<dbReference type="InterPro" id="IPR002491">
    <property type="entry name" value="ABC_transptr_periplasmic_BD"/>
</dbReference>
<accession>A0A841DNM1</accession>
<dbReference type="Pfam" id="PF01497">
    <property type="entry name" value="Peripla_BP_2"/>
    <property type="match status" value="1"/>
</dbReference>
<comment type="caution">
    <text evidence="7">The sequence shown here is derived from an EMBL/GenBank/DDBJ whole genome shotgun (WGS) entry which is preliminary data.</text>
</comment>
<keyword evidence="8" id="KW-1185">Reference proteome</keyword>
<evidence type="ECO:0000256" key="1">
    <source>
        <dbReference type="ARBA" id="ARBA00004196"/>
    </source>
</evidence>
<gene>
    <name evidence="7" type="ORF">HDA44_004055</name>
</gene>
<dbReference type="Proteomes" id="UP000558997">
    <property type="component" value="Unassembled WGS sequence"/>
</dbReference>